<evidence type="ECO:0000259" key="2">
    <source>
        <dbReference type="PROSITE" id="PS50206"/>
    </source>
</evidence>
<dbReference type="Pfam" id="PF00581">
    <property type="entry name" value="Rhodanese"/>
    <property type="match status" value="1"/>
</dbReference>
<dbReference type="Gene3D" id="3.40.250.10">
    <property type="entry name" value="Rhodanese-like domain"/>
    <property type="match status" value="1"/>
</dbReference>
<evidence type="ECO:0000313" key="3">
    <source>
        <dbReference type="EMBL" id="NNV54131.1"/>
    </source>
</evidence>
<dbReference type="SUPFAM" id="SSF52821">
    <property type="entry name" value="Rhodanese/Cell cycle control phosphatase"/>
    <property type="match status" value="1"/>
</dbReference>
<dbReference type="PANTHER" id="PTHR30401">
    <property type="entry name" value="TRNA 2-SELENOURIDINE SYNTHASE"/>
    <property type="match status" value="1"/>
</dbReference>
<dbReference type="InterPro" id="IPR017582">
    <property type="entry name" value="SelU"/>
</dbReference>
<dbReference type="InterPro" id="IPR036873">
    <property type="entry name" value="Rhodanese-like_dom_sf"/>
</dbReference>
<reference evidence="3" key="1">
    <citation type="submission" date="2019-10" db="EMBL/GenBank/DDBJ databases">
        <title>Draft genome sequence of Panacibacter sp. KCS-6.</title>
        <authorList>
            <person name="Yim K.J."/>
        </authorList>
    </citation>
    <scope>NUCLEOTIDE SEQUENCE</scope>
    <source>
        <strain evidence="3">KCS-6</strain>
    </source>
</reference>
<organism evidence="3 4">
    <name type="scientific">Limnovirga soli</name>
    <dbReference type="NCBI Taxonomy" id="2656915"/>
    <lineage>
        <taxon>Bacteria</taxon>
        <taxon>Pseudomonadati</taxon>
        <taxon>Bacteroidota</taxon>
        <taxon>Chitinophagia</taxon>
        <taxon>Chitinophagales</taxon>
        <taxon>Chitinophagaceae</taxon>
        <taxon>Limnovirga</taxon>
    </lineage>
</organism>
<dbReference type="PROSITE" id="PS50206">
    <property type="entry name" value="RHODANESE_3"/>
    <property type="match status" value="1"/>
</dbReference>
<dbReference type="EMBL" id="WHPF01000001">
    <property type="protein sequence ID" value="NNV54131.1"/>
    <property type="molecule type" value="Genomic_DNA"/>
</dbReference>
<dbReference type="NCBIfam" id="NF008750">
    <property type="entry name" value="PRK11784.1-2"/>
    <property type="match status" value="1"/>
</dbReference>
<keyword evidence="1" id="KW-0711">Selenium</keyword>
<dbReference type="AlphaFoldDB" id="A0A8J8FA31"/>
<gene>
    <name evidence="3" type="primary">mnmH</name>
    <name evidence="3" type="ORF">GD597_01580</name>
</gene>
<dbReference type="NCBIfam" id="TIGR03167">
    <property type="entry name" value="tRNA_sel_U_synt"/>
    <property type="match status" value="1"/>
</dbReference>
<name>A0A8J8FA31_9BACT</name>
<dbReference type="GO" id="GO:0002098">
    <property type="term" value="P:tRNA wobble uridine modification"/>
    <property type="evidence" value="ECO:0007669"/>
    <property type="project" value="InterPro"/>
</dbReference>
<accession>A0A8J8FA31</accession>
<dbReference type="SMART" id="SM00450">
    <property type="entry name" value="RHOD"/>
    <property type="match status" value="1"/>
</dbReference>
<dbReference type="Pfam" id="PF26341">
    <property type="entry name" value="AAA_SelU"/>
    <property type="match status" value="1"/>
</dbReference>
<comment type="caution">
    <text evidence="3">The sequence shown here is derived from an EMBL/GenBank/DDBJ whole genome shotgun (WGS) entry which is preliminary data.</text>
</comment>
<evidence type="ECO:0000256" key="1">
    <source>
        <dbReference type="ARBA" id="ARBA00023266"/>
    </source>
</evidence>
<dbReference type="PANTHER" id="PTHR30401:SF0">
    <property type="entry name" value="TRNA 2-SELENOURIDINE SYNTHASE"/>
    <property type="match status" value="1"/>
</dbReference>
<dbReference type="InterPro" id="IPR058840">
    <property type="entry name" value="AAA_SelU"/>
</dbReference>
<sequence>MPYGPNAWLIKNSSKYLASLRINLLAYMAVIKLTIEDFLQKAAYSPVLDVRSPGEFAHAHIPGAHSFPLFTDEERKVVGTAYKQQSREKAIKIGLVYFGVKMEPMVTAAESIIAEAHKNNPQNAKTVLVHCWRGGMRSAAIAWLLDLYGFKVYTLAGGYKAFRNWVLQQFQLNYPFKVLGGFTGSGKTEVLQQMAQHKAIVIDLEALAHHKGSAFGSLGQLVQPSQEMFENKLALQLYSAMQQITENQMESADRFIWLEDESQRIGTVNLTAHIFQQKQAAPVFFIDIPFNERLDYILSGYGKFDKEQLVNAIIRIKKRLGGLETKNAINFILEDDIKSAFAILLTYYDKLYTKGLHQRNNLNELLHKINCPMVNAAINSNAVLHHNASMGQAATQP</sequence>
<dbReference type="PROSITE" id="PS00383">
    <property type="entry name" value="TYR_PHOSPHATASE_1"/>
    <property type="match status" value="1"/>
</dbReference>
<protein>
    <submittedName>
        <fullName evidence="3">tRNA 2-selenouridine(34) synthase MnmH</fullName>
    </submittedName>
</protein>
<dbReference type="Proteomes" id="UP000598971">
    <property type="component" value="Unassembled WGS sequence"/>
</dbReference>
<dbReference type="InterPro" id="IPR016130">
    <property type="entry name" value="Tyr_Pase_AS"/>
</dbReference>
<proteinExistence type="predicted"/>
<feature type="domain" description="Rhodanese" evidence="2">
    <location>
        <begin position="47"/>
        <end position="171"/>
    </location>
</feature>
<dbReference type="SUPFAM" id="SSF52540">
    <property type="entry name" value="P-loop containing nucleoside triphosphate hydrolases"/>
    <property type="match status" value="1"/>
</dbReference>
<dbReference type="InterPro" id="IPR001763">
    <property type="entry name" value="Rhodanese-like_dom"/>
</dbReference>
<evidence type="ECO:0000313" key="4">
    <source>
        <dbReference type="Proteomes" id="UP000598971"/>
    </source>
</evidence>
<dbReference type="GO" id="GO:0043828">
    <property type="term" value="F:tRNA 2-selenouridine synthase activity"/>
    <property type="evidence" value="ECO:0007669"/>
    <property type="project" value="InterPro"/>
</dbReference>
<keyword evidence="4" id="KW-1185">Reference proteome</keyword>
<dbReference type="InterPro" id="IPR027417">
    <property type="entry name" value="P-loop_NTPase"/>
</dbReference>